<accession>A0A3D8IL72</accession>
<dbReference type="PANTHER" id="PTHR22916">
    <property type="entry name" value="GLYCOSYLTRANSFERASE"/>
    <property type="match status" value="1"/>
</dbReference>
<dbReference type="EMBL" id="NXLT01000010">
    <property type="protein sequence ID" value="RDU65949.1"/>
    <property type="molecule type" value="Genomic_DNA"/>
</dbReference>
<protein>
    <recommendedName>
        <fullName evidence="1">Glycosyltransferase 2-like domain-containing protein</fullName>
    </recommendedName>
</protein>
<dbReference type="Pfam" id="PF00535">
    <property type="entry name" value="Glycos_transf_2"/>
    <property type="match status" value="1"/>
</dbReference>
<dbReference type="PANTHER" id="PTHR22916:SF3">
    <property type="entry name" value="UDP-GLCNAC:BETAGAL BETA-1,3-N-ACETYLGLUCOSAMINYLTRANSFERASE-LIKE PROTEIN 1"/>
    <property type="match status" value="1"/>
</dbReference>
<organism evidence="2 3">
    <name type="scientific">Helicobacter equorum</name>
    <dbReference type="NCBI Taxonomy" id="361872"/>
    <lineage>
        <taxon>Bacteria</taxon>
        <taxon>Pseudomonadati</taxon>
        <taxon>Campylobacterota</taxon>
        <taxon>Epsilonproteobacteria</taxon>
        <taxon>Campylobacterales</taxon>
        <taxon>Helicobacteraceae</taxon>
        <taxon>Helicobacter</taxon>
    </lineage>
</organism>
<evidence type="ECO:0000259" key="1">
    <source>
        <dbReference type="Pfam" id="PF00535"/>
    </source>
</evidence>
<dbReference type="AlphaFoldDB" id="A0A3D8IL72"/>
<dbReference type="InterPro" id="IPR001173">
    <property type="entry name" value="Glyco_trans_2-like"/>
</dbReference>
<dbReference type="Proteomes" id="UP000256514">
    <property type="component" value="Unassembled WGS sequence"/>
</dbReference>
<dbReference type="GO" id="GO:0016758">
    <property type="term" value="F:hexosyltransferase activity"/>
    <property type="evidence" value="ECO:0007669"/>
    <property type="project" value="UniProtKB-ARBA"/>
</dbReference>
<dbReference type="CDD" id="cd00761">
    <property type="entry name" value="Glyco_tranf_GTA_type"/>
    <property type="match status" value="1"/>
</dbReference>
<sequence>MDTAPFISIIIPVYNVEDYIARCLDSCVHQTFGDIEVIVVDDCGSDHSINITREYAIHDSRIHIVHNPHNLGTFAARLAGIKYANGMYMMFVDADDYLALNTCEKLYIKICDEMSIDPASCKDVSQSIDASLENAPDIVFFGMRFEPKTYKRVSPPIIAKRMCDNEILCEVFAHRATPPWHVCAKLYKASHIKRVREVIVARMGEDSHLTMAEDVLKSFYLCAMAKSSVGIVDKLYVYCESRASITRQIDANTRDKKIMDIQKVMSEIQELENVPEVTINTCFRQAQINTLNILQSVIELEHRYDTYDFRDRGIKRLSPYLYACIRSLRFHRKWQTYIRILVYLMTFGKVKI</sequence>
<dbReference type="SUPFAM" id="SSF53448">
    <property type="entry name" value="Nucleotide-diphospho-sugar transferases"/>
    <property type="match status" value="1"/>
</dbReference>
<dbReference type="OrthoDB" id="5396343at2"/>
<name>A0A3D8IL72_9HELI</name>
<evidence type="ECO:0000313" key="3">
    <source>
        <dbReference type="Proteomes" id="UP000256514"/>
    </source>
</evidence>
<feature type="domain" description="Glycosyltransferase 2-like" evidence="1">
    <location>
        <begin position="8"/>
        <end position="113"/>
    </location>
</feature>
<reference evidence="2 3" key="1">
    <citation type="submission" date="2018-04" db="EMBL/GenBank/DDBJ databases">
        <title>Novel Campyloabacter and Helicobacter Species and Strains.</title>
        <authorList>
            <person name="Mannion A.J."/>
            <person name="Shen Z."/>
            <person name="Fox J.G."/>
        </authorList>
    </citation>
    <scope>NUCLEOTIDE SEQUENCE [LARGE SCALE GENOMIC DNA]</scope>
    <source>
        <strain evidence="2 3">MIT 12-6600</strain>
    </source>
</reference>
<keyword evidence="3" id="KW-1185">Reference proteome</keyword>
<dbReference type="Gene3D" id="3.90.550.10">
    <property type="entry name" value="Spore Coat Polysaccharide Biosynthesis Protein SpsA, Chain A"/>
    <property type="match status" value="1"/>
</dbReference>
<evidence type="ECO:0000313" key="2">
    <source>
        <dbReference type="EMBL" id="RDU65949.1"/>
    </source>
</evidence>
<dbReference type="InterPro" id="IPR029044">
    <property type="entry name" value="Nucleotide-diphossugar_trans"/>
</dbReference>
<gene>
    <name evidence="2" type="ORF">CQA54_08305</name>
</gene>
<dbReference type="RefSeq" id="WP_115571627.1">
    <property type="nucleotide sequence ID" value="NZ_NXLT01000010.1"/>
</dbReference>
<proteinExistence type="predicted"/>
<comment type="caution">
    <text evidence="2">The sequence shown here is derived from an EMBL/GenBank/DDBJ whole genome shotgun (WGS) entry which is preliminary data.</text>
</comment>